<comment type="similarity">
    <text evidence="2">Belongs to the oxygen-dependent FAD-linked oxidoreductase family.</text>
</comment>
<accession>A0AAF0XE77</accession>
<dbReference type="SUPFAM" id="SSF56176">
    <property type="entry name" value="FAD-binding/transporter-associated domain-like"/>
    <property type="match status" value="1"/>
</dbReference>
<evidence type="ECO:0000259" key="8">
    <source>
        <dbReference type="PROSITE" id="PS51387"/>
    </source>
</evidence>
<dbReference type="GO" id="GO:0071949">
    <property type="term" value="F:FAD binding"/>
    <property type="evidence" value="ECO:0007669"/>
    <property type="project" value="InterPro"/>
</dbReference>
<dbReference type="AlphaFoldDB" id="A0AAF0XE77"/>
<dbReference type="GO" id="GO:0016491">
    <property type="term" value="F:oxidoreductase activity"/>
    <property type="evidence" value="ECO:0007669"/>
    <property type="project" value="InterPro"/>
</dbReference>
<protein>
    <recommendedName>
        <fullName evidence="8">FAD-binding PCMH-type domain-containing protein</fullName>
    </recommendedName>
</protein>
<evidence type="ECO:0000313" key="10">
    <source>
        <dbReference type="EMBL" id="WOH06435.1"/>
    </source>
</evidence>
<feature type="signal peptide" evidence="7">
    <location>
        <begin position="1"/>
        <end position="28"/>
    </location>
</feature>
<dbReference type="InterPro" id="IPR016169">
    <property type="entry name" value="FAD-bd_PCMH_sub2"/>
</dbReference>
<reference evidence="10" key="1">
    <citation type="journal article" date="2016" name="Nat. Genet.">
        <title>A high-quality carrot genome assembly provides new insights into carotenoid accumulation and asterid genome evolution.</title>
        <authorList>
            <person name="Iorizzo M."/>
            <person name="Ellison S."/>
            <person name="Senalik D."/>
            <person name="Zeng P."/>
            <person name="Satapoomin P."/>
            <person name="Huang J."/>
            <person name="Bowman M."/>
            <person name="Iovene M."/>
            <person name="Sanseverino W."/>
            <person name="Cavagnaro P."/>
            <person name="Yildiz M."/>
            <person name="Macko-Podgorni A."/>
            <person name="Moranska E."/>
            <person name="Grzebelus E."/>
            <person name="Grzebelus D."/>
            <person name="Ashrafi H."/>
            <person name="Zheng Z."/>
            <person name="Cheng S."/>
            <person name="Spooner D."/>
            <person name="Van Deynze A."/>
            <person name="Simon P."/>
        </authorList>
    </citation>
    <scope>NUCLEOTIDE SEQUENCE</scope>
    <source>
        <tissue evidence="10">Leaf</tissue>
    </source>
</reference>
<dbReference type="Gene3D" id="3.30.465.10">
    <property type="match status" value="1"/>
</dbReference>
<gene>
    <name evidence="9" type="ORF">DCAR_0625828</name>
    <name evidence="10" type="ORF">DCAR_0625862</name>
</gene>
<keyword evidence="4 7" id="KW-0732">Signal</keyword>
<evidence type="ECO:0000256" key="7">
    <source>
        <dbReference type="SAM" id="SignalP"/>
    </source>
</evidence>
<keyword evidence="5" id="KW-0274">FAD</keyword>
<keyword evidence="3" id="KW-0285">Flavoprotein</keyword>
<dbReference type="KEGG" id="dcr:108192970"/>
<dbReference type="Gene3D" id="3.30.43.10">
    <property type="entry name" value="Uridine Diphospho-n-acetylenolpyruvylglucosamine Reductase, domain 2"/>
    <property type="match status" value="1"/>
</dbReference>
<dbReference type="InterPro" id="IPR016166">
    <property type="entry name" value="FAD-bd_PCMH"/>
</dbReference>
<dbReference type="PANTHER" id="PTHR32448">
    <property type="entry name" value="OS08G0158400 PROTEIN"/>
    <property type="match status" value="1"/>
</dbReference>
<dbReference type="InterPro" id="IPR012951">
    <property type="entry name" value="BBE"/>
</dbReference>
<evidence type="ECO:0000256" key="6">
    <source>
        <dbReference type="ARBA" id="ARBA00023180"/>
    </source>
</evidence>
<dbReference type="PROSITE" id="PS51387">
    <property type="entry name" value="FAD_PCMH"/>
    <property type="match status" value="1"/>
</dbReference>
<dbReference type="Pfam" id="PF01565">
    <property type="entry name" value="FAD_binding_4"/>
    <property type="match status" value="1"/>
</dbReference>
<name>A0AAF0XE77_DAUCS</name>
<evidence type="ECO:0000256" key="2">
    <source>
        <dbReference type="ARBA" id="ARBA00005466"/>
    </source>
</evidence>
<proteinExistence type="inferred from homology"/>
<keyword evidence="11" id="KW-1185">Reference proteome</keyword>
<dbReference type="Proteomes" id="UP000077755">
    <property type="component" value="Chromosome 6"/>
</dbReference>
<evidence type="ECO:0000256" key="4">
    <source>
        <dbReference type="ARBA" id="ARBA00022729"/>
    </source>
</evidence>
<evidence type="ECO:0000256" key="5">
    <source>
        <dbReference type="ARBA" id="ARBA00022827"/>
    </source>
</evidence>
<dbReference type="EMBL" id="CP093348">
    <property type="protein sequence ID" value="WOH06435.1"/>
    <property type="molecule type" value="Genomic_DNA"/>
</dbReference>
<reference evidence="10" key="2">
    <citation type="submission" date="2022-03" db="EMBL/GenBank/DDBJ databases">
        <title>Draft title - Genomic analysis of global carrot germplasm unveils the trajectory of domestication and the origin of high carotenoid orange carrot.</title>
        <authorList>
            <person name="Iorizzo M."/>
            <person name="Ellison S."/>
            <person name="Senalik D."/>
            <person name="Macko-Podgorni A."/>
            <person name="Grzebelus D."/>
            <person name="Bostan H."/>
            <person name="Rolling W."/>
            <person name="Curaba J."/>
            <person name="Simon P."/>
        </authorList>
    </citation>
    <scope>NUCLEOTIDE SEQUENCE</scope>
    <source>
        <tissue evidence="10">Leaf</tissue>
    </source>
</reference>
<dbReference type="EMBL" id="CP093348">
    <property type="protein sequence ID" value="WOH06402.1"/>
    <property type="molecule type" value="Genomic_DNA"/>
</dbReference>
<evidence type="ECO:0000256" key="3">
    <source>
        <dbReference type="ARBA" id="ARBA00022630"/>
    </source>
</evidence>
<evidence type="ECO:0000256" key="1">
    <source>
        <dbReference type="ARBA" id="ARBA00001974"/>
    </source>
</evidence>
<feature type="domain" description="FAD-binding PCMH-type" evidence="8">
    <location>
        <begin position="75"/>
        <end position="251"/>
    </location>
</feature>
<dbReference type="InterPro" id="IPR006094">
    <property type="entry name" value="Oxid_FAD_bind_N"/>
</dbReference>
<evidence type="ECO:0000313" key="11">
    <source>
        <dbReference type="Proteomes" id="UP000077755"/>
    </source>
</evidence>
<dbReference type="Gene3D" id="3.40.462.20">
    <property type="match status" value="1"/>
</dbReference>
<evidence type="ECO:0000313" key="9">
    <source>
        <dbReference type="EMBL" id="WOH06402.1"/>
    </source>
</evidence>
<sequence length="544" mass="61225">MKMNSTPYFAFLSLIFLVISFLSSQAYADSTQFLQCLKSKSLDSSITKVTYTPLNASYTPVYEYSLRNPRFNDSTRLKPQIIVQPTAESQVQTVVFCAKKYGMRLRIRSGGHDFEGLSYSSTYDIPFVLLDMINLRAISVDPVAKTATVQAGATLGELYYWIYRASDTLAFPAGVWSTVGATGLICGGGYGPLRRVYGLAADNVIDARIIDVKGRILDRKAMGEDLFWAIRGGSCSSFGVILSWKLNLVVVPKTVWSFTTFRTLEQNATDIIFPMQTVAPKFPKELDMRMRISTIQSNTSARADGKTVQFAIGGLYLGSGGVEEALRIVQSTLPELGMVKEDFTELTWIQAIMISSFFNLFDDNYKPEDLLDRTFLADIPTKAKSDFVREPISKEGLNGLWNKMLEVGVGETTVIFTFYGGKMDEYSESALPFPNRAGTLYMVYTRVLWVGNTTEKLEWIRSLYSYLTPYVSKNPRRAYSNYNDLDLGVNDPTGGIGYFDARKWGKQYYNHNFKTLVMVKTRVDPDNFFRQEQSIPTLSLWSAM</sequence>
<keyword evidence="6" id="KW-0325">Glycoprotein</keyword>
<feature type="chain" id="PRO_5041856367" description="FAD-binding PCMH-type domain-containing protein" evidence="7">
    <location>
        <begin position="29"/>
        <end position="544"/>
    </location>
</feature>
<dbReference type="InterPro" id="IPR016167">
    <property type="entry name" value="FAD-bd_PCMH_sub1"/>
</dbReference>
<organism evidence="10 11">
    <name type="scientific">Daucus carota subsp. sativus</name>
    <name type="common">Carrot</name>
    <dbReference type="NCBI Taxonomy" id="79200"/>
    <lineage>
        <taxon>Eukaryota</taxon>
        <taxon>Viridiplantae</taxon>
        <taxon>Streptophyta</taxon>
        <taxon>Embryophyta</taxon>
        <taxon>Tracheophyta</taxon>
        <taxon>Spermatophyta</taxon>
        <taxon>Magnoliopsida</taxon>
        <taxon>eudicotyledons</taxon>
        <taxon>Gunneridae</taxon>
        <taxon>Pentapetalae</taxon>
        <taxon>asterids</taxon>
        <taxon>campanulids</taxon>
        <taxon>Apiales</taxon>
        <taxon>Apiaceae</taxon>
        <taxon>Apioideae</taxon>
        <taxon>Scandiceae</taxon>
        <taxon>Daucinae</taxon>
        <taxon>Daucus</taxon>
        <taxon>Daucus sect. Daucus</taxon>
    </lineage>
</organism>
<comment type="cofactor">
    <cofactor evidence="1">
        <name>FAD</name>
        <dbReference type="ChEBI" id="CHEBI:57692"/>
    </cofactor>
</comment>
<dbReference type="Pfam" id="PF08031">
    <property type="entry name" value="BBE"/>
    <property type="match status" value="1"/>
</dbReference>
<dbReference type="InterPro" id="IPR036318">
    <property type="entry name" value="FAD-bd_PCMH-like_sf"/>
</dbReference>